<gene>
    <name evidence="1" type="ORF">JOE21_002387</name>
</gene>
<keyword evidence="2" id="KW-1185">Reference proteome</keyword>
<name>A0ABU1INL9_9BACL</name>
<proteinExistence type="predicted"/>
<accession>A0ABU1INL9</accession>
<dbReference type="RefSeq" id="WP_309866189.1">
    <property type="nucleotide sequence ID" value="NZ_JAVDQG010000005.1"/>
</dbReference>
<evidence type="ECO:0000313" key="1">
    <source>
        <dbReference type="EMBL" id="MDR6226380.1"/>
    </source>
</evidence>
<reference evidence="1 2" key="1">
    <citation type="submission" date="2023-07" db="EMBL/GenBank/DDBJ databases">
        <title>Genomic Encyclopedia of Type Strains, Phase IV (KMG-IV): sequencing the most valuable type-strain genomes for metagenomic binning, comparative biology and taxonomic classification.</title>
        <authorList>
            <person name="Goeker M."/>
        </authorList>
    </citation>
    <scope>NUCLEOTIDE SEQUENCE [LARGE SCALE GENOMIC DNA]</scope>
    <source>
        <strain evidence="1 2">DSM 45903</strain>
    </source>
</reference>
<dbReference type="EMBL" id="JAVDQG010000005">
    <property type="protein sequence ID" value="MDR6226380.1"/>
    <property type="molecule type" value="Genomic_DNA"/>
</dbReference>
<organism evidence="1 2">
    <name type="scientific">Desmospora profundinema</name>
    <dbReference type="NCBI Taxonomy" id="1571184"/>
    <lineage>
        <taxon>Bacteria</taxon>
        <taxon>Bacillati</taxon>
        <taxon>Bacillota</taxon>
        <taxon>Bacilli</taxon>
        <taxon>Bacillales</taxon>
        <taxon>Thermoactinomycetaceae</taxon>
        <taxon>Desmospora</taxon>
    </lineage>
</organism>
<evidence type="ECO:0000313" key="2">
    <source>
        <dbReference type="Proteomes" id="UP001185012"/>
    </source>
</evidence>
<sequence>MRIFLTILITCMVLYVIFLAWSLVEKFNQAEGHPMGTSPIFGLVSAPTEPHTTRSPITL</sequence>
<dbReference type="Proteomes" id="UP001185012">
    <property type="component" value="Unassembled WGS sequence"/>
</dbReference>
<comment type="caution">
    <text evidence="1">The sequence shown here is derived from an EMBL/GenBank/DDBJ whole genome shotgun (WGS) entry which is preliminary data.</text>
</comment>
<protein>
    <submittedName>
        <fullName evidence="1">Uncharacterized protein</fullName>
    </submittedName>
</protein>